<dbReference type="InterPro" id="IPR003594">
    <property type="entry name" value="HATPase_dom"/>
</dbReference>
<dbReference type="RefSeq" id="WP_208256485.1">
    <property type="nucleotide sequence ID" value="NZ_JAGEOJ010000006.1"/>
</dbReference>
<keyword evidence="4" id="KW-0808">Transferase</keyword>
<dbReference type="InterPro" id="IPR047718">
    <property type="entry name" value="RsbA-like_anti_sig"/>
</dbReference>
<evidence type="ECO:0000256" key="1">
    <source>
        <dbReference type="ARBA" id="ARBA00022527"/>
    </source>
</evidence>
<evidence type="ECO:0000259" key="2">
    <source>
        <dbReference type="Pfam" id="PF13581"/>
    </source>
</evidence>
<keyword evidence="5" id="KW-1185">Reference proteome</keyword>
<dbReference type="InterPro" id="IPR050267">
    <property type="entry name" value="Anti-sigma-factor_SerPK"/>
</dbReference>
<dbReference type="NCBIfam" id="NF041045">
    <property type="entry name" value="RsbA_anti_sig"/>
    <property type="match status" value="1"/>
</dbReference>
<dbReference type="GO" id="GO:0004674">
    <property type="term" value="F:protein serine/threonine kinase activity"/>
    <property type="evidence" value="ECO:0007669"/>
    <property type="project" value="UniProtKB-KW"/>
</dbReference>
<feature type="domain" description="Histidine kinase/HSP90-like ATPase" evidence="2">
    <location>
        <begin position="197"/>
        <end position="306"/>
    </location>
</feature>
<reference evidence="4" key="1">
    <citation type="submission" date="2021-03" db="EMBL/GenBank/DDBJ databases">
        <authorList>
            <person name="Kanchanasin P."/>
            <person name="Saeng-In P."/>
            <person name="Phongsopitanun W."/>
            <person name="Yuki M."/>
            <person name="Kudo T."/>
            <person name="Ohkuma M."/>
            <person name="Tanasupawat S."/>
        </authorList>
    </citation>
    <scope>NUCLEOTIDE SEQUENCE</scope>
    <source>
        <strain evidence="4">GKU 128</strain>
    </source>
</reference>
<dbReference type="InterPro" id="IPR036890">
    <property type="entry name" value="HATPase_C_sf"/>
</dbReference>
<dbReference type="SUPFAM" id="SSF55874">
    <property type="entry name" value="ATPase domain of HSP90 chaperone/DNA topoisomerase II/histidine kinase"/>
    <property type="match status" value="1"/>
</dbReference>
<keyword evidence="4" id="KW-0418">Kinase</keyword>
<protein>
    <submittedName>
        <fullName evidence="4">Sensor histidine kinase</fullName>
    </submittedName>
</protein>
<dbReference type="Pfam" id="PF14417">
    <property type="entry name" value="MEDS"/>
    <property type="match status" value="1"/>
</dbReference>
<evidence type="ECO:0000313" key="4">
    <source>
        <dbReference type="EMBL" id="MBO2448830.1"/>
    </source>
</evidence>
<accession>A0A939PA89</accession>
<dbReference type="PANTHER" id="PTHR35526">
    <property type="entry name" value="ANTI-SIGMA-F FACTOR RSBW-RELATED"/>
    <property type="match status" value="1"/>
</dbReference>
<proteinExistence type="predicted"/>
<dbReference type="Pfam" id="PF13581">
    <property type="entry name" value="HATPase_c_2"/>
    <property type="match status" value="1"/>
</dbReference>
<dbReference type="InterPro" id="IPR025847">
    <property type="entry name" value="MEDS_domain"/>
</dbReference>
<dbReference type="PANTHER" id="PTHR35526:SF3">
    <property type="entry name" value="ANTI-SIGMA-F FACTOR RSBW"/>
    <property type="match status" value="1"/>
</dbReference>
<dbReference type="EMBL" id="JAGEOJ010000006">
    <property type="protein sequence ID" value="MBO2448830.1"/>
    <property type="molecule type" value="Genomic_DNA"/>
</dbReference>
<dbReference type="CDD" id="cd16936">
    <property type="entry name" value="HATPase_RsbW-like"/>
    <property type="match status" value="1"/>
</dbReference>
<keyword evidence="1" id="KW-0723">Serine/threonine-protein kinase</keyword>
<dbReference type="Proteomes" id="UP000669179">
    <property type="component" value="Unassembled WGS sequence"/>
</dbReference>
<gene>
    <name evidence="4" type="ORF">J4573_17130</name>
</gene>
<dbReference type="AlphaFoldDB" id="A0A939PA89"/>
<name>A0A939PA89_9ACTN</name>
<dbReference type="Gene3D" id="3.30.565.10">
    <property type="entry name" value="Histidine kinase-like ATPase, C-terminal domain"/>
    <property type="match status" value="1"/>
</dbReference>
<evidence type="ECO:0000259" key="3">
    <source>
        <dbReference type="Pfam" id="PF14417"/>
    </source>
</evidence>
<organism evidence="4 5">
    <name type="scientific">Actinomadura barringtoniae</name>
    <dbReference type="NCBI Taxonomy" id="1427535"/>
    <lineage>
        <taxon>Bacteria</taxon>
        <taxon>Bacillati</taxon>
        <taxon>Actinomycetota</taxon>
        <taxon>Actinomycetes</taxon>
        <taxon>Streptosporangiales</taxon>
        <taxon>Thermomonosporaceae</taxon>
        <taxon>Actinomadura</taxon>
    </lineage>
</organism>
<sequence>MRAPAMTGLIHKALMYESEPEFVAAAVNFIQDGEALGEPTMAVVSRRKIEMLRAATTATVEYIDAEGWYTSPGATLGAYYRRVQQHRGPGRLRLVGEPIWTGRSPLQVREWKRYEAVANLTFASCPAWILCPYDTGALPDDIVAAASCTHPDVVVGGVSHRSAAYQDPAEFARSCDRTPLAPPGADVAALPIIPGGLTRVRGFLAAESTLRGLGGDRMEDLVIAANEAATNVVEHGGRRGRVRIWTDHGDLVCDVVDEGGRLDDPLAGHLPPPPRATSGHGLWLIRQLCDLVEIRDEPGGVIVRMRMHLS</sequence>
<comment type="caution">
    <text evidence="4">The sequence shown here is derived from an EMBL/GenBank/DDBJ whole genome shotgun (WGS) entry which is preliminary data.</text>
</comment>
<feature type="domain" description="MEDS" evidence="3">
    <location>
        <begin position="11"/>
        <end position="151"/>
    </location>
</feature>
<evidence type="ECO:0000313" key="5">
    <source>
        <dbReference type="Proteomes" id="UP000669179"/>
    </source>
</evidence>